<evidence type="ECO:0000313" key="2">
    <source>
        <dbReference type="EMBL" id="MDV6237637.1"/>
    </source>
</evidence>
<dbReference type="InterPro" id="IPR025484">
    <property type="entry name" value="DUF4376"/>
</dbReference>
<evidence type="ECO:0000259" key="1">
    <source>
        <dbReference type="Pfam" id="PF14301"/>
    </source>
</evidence>
<comment type="caution">
    <text evidence="3">The sequence shown here is derived from an EMBL/GenBank/DDBJ whole genome shotgun (WGS) entry which is preliminary data.</text>
</comment>
<dbReference type="Pfam" id="PF14301">
    <property type="entry name" value="DUF4376"/>
    <property type="match status" value="1"/>
</dbReference>
<reference evidence="2 4" key="2">
    <citation type="journal article" date="2018" name="Microb. Genom.">
        <title>Deciphering the unexplored Leptospira diversity from soils uncovers genomic evolution to virulence.</title>
        <authorList>
            <person name="Thibeaux R."/>
            <person name="Iraola G."/>
            <person name="Ferres I."/>
            <person name="Bierque E."/>
            <person name="Girault D."/>
            <person name="Soupe-Gilbert M.E."/>
            <person name="Picardeau M."/>
            <person name="Goarant C."/>
        </authorList>
    </citation>
    <scope>NUCLEOTIDE SEQUENCE [LARGE SCALE GENOMIC DNA]</scope>
    <source>
        <strain evidence="2 4">ATI7-C-A5</strain>
    </source>
</reference>
<name>A0A2N0B425_9LEPT</name>
<dbReference type="RefSeq" id="WP_100747438.1">
    <property type="nucleotide sequence ID" value="NZ_NPEF02000028.1"/>
</dbReference>
<accession>A0A2N0B425</accession>
<protein>
    <recommendedName>
        <fullName evidence="1">DUF4376 domain-containing protein</fullName>
    </recommendedName>
</protein>
<dbReference type="AlphaFoldDB" id="A0A2N0B425"/>
<proteinExistence type="predicted"/>
<reference evidence="3" key="1">
    <citation type="submission" date="2017-07" db="EMBL/GenBank/DDBJ databases">
        <title>Leptospira spp. isolated from tropical soils.</title>
        <authorList>
            <person name="Thibeaux R."/>
            <person name="Iraola G."/>
            <person name="Ferres I."/>
            <person name="Bierque E."/>
            <person name="Girault D."/>
            <person name="Soupe-Gilbert M.-E."/>
            <person name="Picardeau M."/>
            <person name="Goarant C."/>
        </authorList>
    </citation>
    <scope>NUCLEOTIDE SEQUENCE [LARGE SCALE GENOMIC DNA]</scope>
    <source>
        <strain evidence="3">ATI7-C-A5</strain>
    </source>
</reference>
<evidence type="ECO:0000313" key="3">
    <source>
        <dbReference type="EMBL" id="PJZ91294.1"/>
    </source>
</evidence>
<evidence type="ECO:0000313" key="4">
    <source>
        <dbReference type="Proteomes" id="UP000232122"/>
    </source>
</evidence>
<feature type="domain" description="DUF4376" evidence="1">
    <location>
        <begin position="71"/>
        <end position="169"/>
    </location>
</feature>
<gene>
    <name evidence="2" type="ORF">CH379_018545</name>
    <name evidence="3" type="ORF">CH379_19445</name>
</gene>
<reference evidence="2" key="3">
    <citation type="submission" date="2023-10" db="EMBL/GenBank/DDBJ databases">
        <authorList>
            <person name="Picardeau M."/>
            <person name="Thibeaux R."/>
        </authorList>
    </citation>
    <scope>NUCLEOTIDE SEQUENCE</scope>
    <source>
        <strain evidence="2">ATI7-C-A5</strain>
    </source>
</reference>
<dbReference type="OrthoDB" id="347072at2"/>
<organism evidence="3">
    <name type="scientific">Leptospira ellisii</name>
    <dbReference type="NCBI Taxonomy" id="2023197"/>
    <lineage>
        <taxon>Bacteria</taxon>
        <taxon>Pseudomonadati</taxon>
        <taxon>Spirochaetota</taxon>
        <taxon>Spirochaetia</taxon>
        <taxon>Leptospirales</taxon>
        <taxon>Leptospiraceae</taxon>
        <taxon>Leptospira</taxon>
    </lineage>
</organism>
<sequence length="191" mass="22143">MFLISLKENSVKEESNDESKITIWYQMCLADPEILVSAKWPIPKMKIVDGKLIFKPESEWEVPTDITLDDLRAKRKRELATKYSQVCESGVEFEGEIFQTSEKSVNRIGLALQDWVRGIQTPYWIRKNDSHHPISSYPQFDSLATAISIRWRTLLHVYTSLRDEINSFDSDELLSLNVNSRWSEIESEVSA</sequence>
<dbReference type="EMBL" id="NPEF02000028">
    <property type="protein sequence ID" value="MDV6237637.1"/>
    <property type="molecule type" value="Genomic_DNA"/>
</dbReference>
<keyword evidence="4" id="KW-1185">Reference proteome</keyword>
<dbReference type="Proteomes" id="UP000232122">
    <property type="component" value="Unassembled WGS sequence"/>
</dbReference>
<dbReference type="EMBL" id="NPEF01000316">
    <property type="protein sequence ID" value="PJZ91294.1"/>
    <property type="molecule type" value="Genomic_DNA"/>
</dbReference>
<accession>A0A2N0BJ24</accession>